<dbReference type="InterPro" id="IPR011050">
    <property type="entry name" value="Pectin_lyase_fold/virulence"/>
</dbReference>
<sequence>MMHHDVVRGTTVMKRGKLTLLAVLVAVTLMPMPSSEANAASVVVHTKAELLAALAGAVAGDTVFVDPAASIDLTGQKRIVIPAGVTLASDRGQNGSAGALLYNDELDLGQSETWAQFSLRGAGIRVTGLRLRGPDREIRDNAYQYDNSRGLEVVDASDLLVDNNELYGWSHAAVYLGDTIEGWVRGNYIHHNRRTGLGYGVVLYNNTSAVIEDNTFTQNRHAIAGNGIRTARYDARFNVVTDNALSHGFDMHGENEALGNGAPYAGDVIHIKQNSFRSTAQPAIVIRGRPFTGAWVSGNCFAHSGSSTAVRQTNFTGNLSIGANTYGTTTGTCHQTGRRIAWRYSSGGTASYAPLAHYTFDVSEVGFGDFDGDGRTDVFRATGARWYYSPSGSGAFIPLAASGLRLSSLRFRDFDGDGKTDVFTTSAGQWQFSSAGLTGWQPLATSSAALDSLRFGDFDGDGKTDVFQTSGGRWYYSSGGATSWKPLALSGDAITSLAFGDFDGDGKTDVFTTSNNQWRYSSGGATSWQPLASASEALSALRFGDFNGDGRTDVFSISGSQWRYSSGGASSWIPLATSGCPLAGLHVSGDFDGDGRSDIFDGRCGG</sequence>
<dbReference type="Gene3D" id="2.130.10.130">
    <property type="entry name" value="Integrin alpha, N-terminal"/>
    <property type="match status" value="1"/>
</dbReference>
<dbReference type="Pfam" id="PF13517">
    <property type="entry name" value="FG-GAP_3"/>
    <property type="match status" value="2"/>
</dbReference>
<dbReference type="SUPFAM" id="SSF51126">
    <property type="entry name" value="Pectin lyase-like"/>
    <property type="match status" value="1"/>
</dbReference>
<keyword evidence="1 2" id="KW-0732">Signal</keyword>
<dbReference type="PANTHER" id="PTHR46580">
    <property type="entry name" value="SENSOR KINASE-RELATED"/>
    <property type="match status" value="1"/>
</dbReference>
<dbReference type="SMART" id="SM00710">
    <property type="entry name" value="PbH1"/>
    <property type="match status" value="5"/>
</dbReference>
<evidence type="ECO:0000313" key="4">
    <source>
        <dbReference type="EMBL" id="GIH11601.1"/>
    </source>
</evidence>
<evidence type="ECO:0000256" key="2">
    <source>
        <dbReference type="SAM" id="SignalP"/>
    </source>
</evidence>
<dbReference type="Pfam" id="PF13229">
    <property type="entry name" value="Beta_helix"/>
    <property type="match status" value="1"/>
</dbReference>
<keyword evidence="5" id="KW-1185">Reference proteome</keyword>
<gene>
    <name evidence="4" type="ORF">Rhe02_96680</name>
</gene>
<dbReference type="Gene3D" id="2.160.20.10">
    <property type="entry name" value="Single-stranded right-handed beta-helix, Pectin lyase-like"/>
    <property type="match status" value="1"/>
</dbReference>
<dbReference type="InterPro" id="IPR028994">
    <property type="entry name" value="Integrin_alpha_N"/>
</dbReference>
<feature type="chain" id="PRO_5035211772" description="Right handed beta helix domain-containing protein" evidence="2">
    <location>
        <begin position="40"/>
        <end position="606"/>
    </location>
</feature>
<evidence type="ECO:0000256" key="1">
    <source>
        <dbReference type="ARBA" id="ARBA00022729"/>
    </source>
</evidence>
<dbReference type="AlphaFoldDB" id="A0A8J3QM78"/>
<feature type="domain" description="Right handed beta helix" evidence="3">
    <location>
        <begin position="128"/>
        <end position="299"/>
    </location>
</feature>
<dbReference type="EMBL" id="BONY01000146">
    <property type="protein sequence ID" value="GIH11601.1"/>
    <property type="molecule type" value="Genomic_DNA"/>
</dbReference>
<dbReference type="SUPFAM" id="SSF69318">
    <property type="entry name" value="Integrin alpha N-terminal domain"/>
    <property type="match status" value="1"/>
</dbReference>
<accession>A0A8J3QM78</accession>
<dbReference type="InterPro" id="IPR039448">
    <property type="entry name" value="Beta_helix"/>
</dbReference>
<name>A0A8J3QM78_9ACTN</name>
<reference evidence="4" key="1">
    <citation type="submission" date="2021-01" db="EMBL/GenBank/DDBJ databases">
        <title>Whole genome shotgun sequence of Rhizocola hellebori NBRC 109834.</title>
        <authorList>
            <person name="Komaki H."/>
            <person name="Tamura T."/>
        </authorList>
    </citation>
    <scope>NUCLEOTIDE SEQUENCE</scope>
    <source>
        <strain evidence="4">NBRC 109834</strain>
    </source>
</reference>
<feature type="signal peptide" evidence="2">
    <location>
        <begin position="1"/>
        <end position="39"/>
    </location>
</feature>
<organism evidence="4 5">
    <name type="scientific">Rhizocola hellebori</name>
    <dbReference type="NCBI Taxonomy" id="1392758"/>
    <lineage>
        <taxon>Bacteria</taxon>
        <taxon>Bacillati</taxon>
        <taxon>Actinomycetota</taxon>
        <taxon>Actinomycetes</taxon>
        <taxon>Micromonosporales</taxon>
        <taxon>Micromonosporaceae</taxon>
        <taxon>Rhizocola</taxon>
    </lineage>
</organism>
<dbReference type="InterPro" id="IPR006626">
    <property type="entry name" value="PbH1"/>
</dbReference>
<comment type="caution">
    <text evidence="4">The sequence shown here is derived from an EMBL/GenBank/DDBJ whole genome shotgun (WGS) entry which is preliminary data.</text>
</comment>
<dbReference type="InterPro" id="IPR012334">
    <property type="entry name" value="Pectin_lyas_fold"/>
</dbReference>
<protein>
    <recommendedName>
        <fullName evidence="3">Right handed beta helix domain-containing protein</fullName>
    </recommendedName>
</protein>
<evidence type="ECO:0000313" key="5">
    <source>
        <dbReference type="Proteomes" id="UP000612899"/>
    </source>
</evidence>
<dbReference type="Proteomes" id="UP000612899">
    <property type="component" value="Unassembled WGS sequence"/>
</dbReference>
<evidence type="ECO:0000259" key="3">
    <source>
        <dbReference type="Pfam" id="PF13229"/>
    </source>
</evidence>
<dbReference type="InterPro" id="IPR013517">
    <property type="entry name" value="FG-GAP"/>
</dbReference>
<proteinExistence type="predicted"/>